<name>A0A437MHB8_9PROT</name>
<keyword evidence="3" id="KW-1185">Reference proteome</keyword>
<dbReference type="OrthoDB" id="9812467at2"/>
<evidence type="ECO:0000313" key="2">
    <source>
        <dbReference type="EMBL" id="RVT97044.1"/>
    </source>
</evidence>
<dbReference type="PANTHER" id="PTHR40265">
    <property type="entry name" value="BLL2707 PROTEIN"/>
    <property type="match status" value="1"/>
</dbReference>
<dbReference type="PANTHER" id="PTHR40265:SF1">
    <property type="entry name" value="GLYOXALASE-LIKE DOMAIN-CONTAINING PROTEIN"/>
    <property type="match status" value="1"/>
</dbReference>
<dbReference type="Gene3D" id="3.10.180.10">
    <property type="entry name" value="2,3-Dihydroxybiphenyl 1,2-Dioxygenase, domain 1"/>
    <property type="match status" value="1"/>
</dbReference>
<dbReference type="AlphaFoldDB" id="A0A437MHB8"/>
<evidence type="ECO:0000259" key="1">
    <source>
        <dbReference type="PROSITE" id="PS51819"/>
    </source>
</evidence>
<dbReference type="RefSeq" id="WP_127787691.1">
    <property type="nucleotide sequence ID" value="NZ_SACL01000003.1"/>
</dbReference>
<dbReference type="Pfam" id="PF13468">
    <property type="entry name" value="Glyoxalase_3"/>
    <property type="match status" value="1"/>
</dbReference>
<dbReference type="EMBL" id="SACL01000003">
    <property type="protein sequence ID" value="RVT97044.1"/>
    <property type="molecule type" value="Genomic_DNA"/>
</dbReference>
<feature type="domain" description="VOC" evidence="1">
    <location>
        <begin position="7"/>
        <end position="149"/>
    </location>
</feature>
<organism evidence="2 3">
    <name type="scientific">Rhodovarius crocodyli</name>
    <dbReference type="NCBI Taxonomy" id="1979269"/>
    <lineage>
        <taxon>Bacteria</taxon>
        <taxon>Pseudomonadati</taxon>
        <taxon>Pseudomonadota</taxon>
        <taxon>Alphaproteobacteria</taxon>
        <taxon>Acetobacterales</taxon>
        <taxon>Roseomonadaceae</taxon>
        <taxon>Rhodovarius</taxon>
    </lineage>
</organism>
<reference evidence="2 3" key="1">
    <citation type="submission" date="2019-01" db="EMBL/GenBank/DDBJ databases">
        <authorList>
            <person name="Chen W.-M."/>
        </authorList>
    </citation>
    <scope>NUCLEOTIDE SEQUENCE [LARGE SCALE GENOMIC DNA]</scope>
    <source>
        <strain evidence="2 3">CCP-6</strain>
    </source>
</reference>
<proteinExistence type="predicted"/>
<sequence>MLDTLIGLDHLVVAVRDLDAAAAEWAALGFTMSPRGLHSAHMGSGNYTMMFGEDYLELLGVVNPTPHNEALRGFLAGREGMERAAFTTTDAEKGAAALRAKGLTGTNGPVHFGRPVPLPDGTETEARFSVFHYPRDEAPGGMRIFACQHHTRPAVWVPQLQRHANGVTGIRRALVATETPGTAAAHLARLIEGSVTQDGDVRVVETGPNRASIGFAPRAIIAALARCAEAALPVEGGAAMILSTPTPRPPVLVTGTAVIFEG</sequence>
<evidence type="ECO:0000313" key="3">
    <source>
        <dbReference type="Proteomes" id="UP000282957"/>
    </source>
</evidence>
<dbReference type="InterPro" id="IPR025870">
    <property type="entry name" value="Glyoxalase-like_dom"/>
</dbReference>
<dbReference type="SUPFAM" id="SSF54593">
    <property type="entry name" value="Glyoxalase/Bleomycin resistance protein/Dihydroxybiphenyl dioxygenase"/>
    <property type="match status" value="1"/>
</dbReference>
<dbReference type="Proteomes" id="UP000282957">
    <property type="component" value="Unassembled WGS sequence"/>
</dbReference>
<dbReference type="InterPro" id="IPR037523">
    <property type="entry name" value="VOC_core"/>
</dbReference>
<accession>A0A437MHB8</accession>
<dbReference type="PROSITE" id="PS51819">
    <property type="entry name" value="VOC"/>
    <property type="match status" value="1"/>
</dbReference>
<protein>
    <submittedName>
        <fullName evidence="2">VOC family protein</fullName>
    </submittedName>
</protein>
<gene>
    <name evidence="2" type="ORF">EOD42_11675</name>
</gene>
<comment type="caution">
    <text evidence="2">The sequence shown here is derived from an EMBL/GenBank/DDBJ whole genome shotgun (WGS) entry which is preliminary data.</text>
</comment>
<dbReference type="InterPro" id="IPR029068">
    <property type="entry name" value="Glyas_Bleomycin-R_OHBP_Dase"/>
</dbReference>